<keyword evidence="1" id="KW-1133">Transmembrane helix</keyword>
<accession>A0ABS6MKT9</accession>
<evidence type="ECO:0000256" key="1">
    <source>
        <dbReference type="SAM" id="Phobius"/>
    </source>
</evidence>
<keyword evidence="3" id="KW-1185">Reference proteome</keyword>
<comment type="caution">
    <text evidence="2">The sequence shown here is derived from an EMBL/GenBank/DDBJ whole genome shotgun (WGS) entry which is preliminary data.</text>
</comment>
<proteinExistence type="predicted"/>
<gene>
    <name evidence="2" type="ORF">KQY15_09555</name>
</gene>
<feature type="transmembrane region" description="Helical" evidence="1">
    <location>
        <begin position="79"/>
        <end position="97"/>
    </location>
</feature>
<dbReference type="EMBL" id="JAHRID010000003">
    <property type="protein sequence ID" value="MBV2129340.1"/>
    <property type="molecule type" value="Genomic_DNA"/>
</dbReference>
<reference evidence="2 3" key="1">
    <citation type="submission" date="2021-06" db="EMBL/GenBank/DDBJ databases">
        <title>Rheinheimera indica sp. nov., isolated from deep-sea sediment.</title>
        <authorList>
            <person name="Wang Z."/>
            <person name="Zhang X.-Y."/>
        </authorList>
    </citation>
    <scope>NUCLEOTIDE SEQUENCE [LARGE SCALE GENOMIC DNA]</scope>
    <source>
        <strain evidence="2 3">SM2107</strain>
    </source>
</reference>
<sequence length="98" mass="10457">MVFGIENKHKLVSLICILLSAVFLALALQHIGANDGLTMKSVSMFAGVIAGIGFWLVPERFFPFVSEKVQGIRRQISDKLIVSAGVLAIAGFVGAVVL</sequence>
<protein>
    <submittedName>
        <fullName evidence="2">Uncharacterized protein</fullName>
    </submittedName>
</protein>
<name>A0ABS6MKT9_9GAMM</name>
<keyword evidence="1" id="KW-0472">Membrane</keyword>
<organism evidence="2 3">
    <name type="scientific">Arsukibacterium indicum</name>
    <dbReference type="NCBI Taxonomy" id="2848612"/>
    <lineage>
        <taxon>Bacteria</taxon>
        <taxon>Pseudomonadati</taxon>
        <taxon>Pseudomonadota</taxon>
        <taxon>Gammaproteobacteria</taxon>
        <taxon>Chromatiales</taxon>
        <taxon>Chromatiaceae</taxon>
        <taxon>Arsukibacterium</taxon>
    </lineage>
</organism>
<evidence type="ECO:0000313" key="3">
    <source>
        <dbReference type="Proteomes" id="UP000704611"/>
    </source>
</evidence>
<feature type="transmembrane region" description="Helical" evidence="1">
    <location>
        <begin position="37"/>
        <end position="58"/>
    </location>
</feature>
<dbReference type="RefSeq" id="WP_217668954.1">
    <property type="nucleotide sequence ID" value="NZ_JAHRID010000003.1"/>
</dbReference>
<evidence type="ECO:0000313" key="2">
    <source>
        <dbReference type="EMBL" id="MBV2129340.1"/>
    </source>
</evidence>
<dbReference type="Proteomes" id="UP000704611">
    <property type="component" value="Unassembled WGS sequence"/>
</dbReference>
<keyword evidence="1" id="KW-0812">Transmembrane</keyword>